<dbReference type="PRINTS" id="PR00053">
    <property type="entry name" value="FORKHEAD"/>
</dbReference>
<feature type="DNA-binding region" description="Fork-head" evidence="6">
    <location>
        <begin position="79"/>
        <end position="174"/>
    </location>
</feature>
<dbReference type="InterPro" id="IPR036388">
    <property type="entry name" value="WH-like_DNA-bd_sf"/>
</dbReference>
<dbReference type="AlphaFoldDB" id="A0A7I8WBX7"/>
<dbReference type="PROSITE" id="PS00658">
    <property type="entry name" value="FORK_HEAD_2"/>
    <property type="match status" value="1"/>
</dbReference>
<dbReference type="PANTHER" id="PTHR45881">
    <property type="entry name" value="CHECKPOINT SUPPRESSOR 1-LIKE, ISOFORM A-RELATED"/>
    <property type="match status" value="1"/>
</dbReference>
<dbReference type="InterPro" id="IPR001766">
    <property type="entry name" value="Fork_head_dom"/>
</dbReference>
<accession>A0A7I8WBX7</accession>
<dbReference type="Pfam" id="PF00250">
    <property type="entry name" value="Forkhead"/>
    <property type="match status" value="1"/>
</dbReference>
<dbReference type="PROSITE" id="PS00657">
    <property type="entry name" value="FORK_HEAD_1"/>
    <property type="match status" value="1"/>
</dbReference>
<comment type="subcellular location">
    <subcellularLocation>
        <location evidence="1 6">Nucleus</location>
    </subcellularLocation>
</comment>
<dbReference type="PROSITE" id="PS50039">
    <property type="entry name" value="FORK_HEAD_3"/>
    <property type="match status" value="1"/>
</dbReference>
<evidence type="ECO:0000256" key="6">
    <source>
        <dbReference type="PROSITE-ProRule" id="PRU00089"/>
    </source>
</evidence>
<dbReference type="GO" id="GO:0000981">
    <property type="term" value="F:DNA-binding transcription factor activity, RNA polymerase II-specific"/>
    <property type="evidence" value="ECO:0007669"/>
    <property type="project" value="TreeGrafter"/>
</dbReference>
<dbReference type="SUPFAM" id="SSF46785">
    <property type="entry name" value="Winged helix' DNA-binding domain"/>
    <property type="match status" value="1"/>
</dbReference>
<dbReference type="CDD" id="cd20026">
    <property type="entry name" value="FH_FOXK"/>
    <property type="match status" value="1"/>
</dbReference>
<evidence type="ECO:0000256" key="7">
    <source>
        <dbReference type="SAM" id="MobiDB-lite"/>
    </source>
</evidence>
<reference evidence="9 10" key="1">
    <citation type="submission" date="2020-08" db="EMBL/GenBank/DDBJ databases">
        <authorList>
            <person name="Hejnol A."/>
        </authorList>
    </citation>
    <scope>NUCLEOTIDE SEQUENCE [LARGE SCALE GENOMIC DNA]</scope>
</reference>
<name>A0A7I8WBX7_9ANNE</name>
<dbReference type="FunFam" id="1.10.10.10:FF:000030">
    <property type="entry name" value="Forkhead box protein K2"/>
    <property type="match status" value="1"/>
</dbReference>
<feature type="region of interest" description="Disordered" evidence="7">
    <location>
        <begin position="32"/>
        <end position="77"/>
    </location>
</feature>
<sequence>MFTRTFSCFLRFPSTTIKIAFESLPCKSEQVRQIPRNGHRSSTSPTGTISAANSCPSSPRPGVVQNPFNSEESKLDDGKPPYSYAQLIVQAIASSTDRQLTLAGIYAYISKNYPYYRSSDKGWQNSIRHNLSLNRYFVKVPRAQDEPGKGSFWRVDPNSEEKLFEQSFKKRRQRGVPCFRTPYSAPVSPSSQMFGQDDSSNDMPPPQHVSVPLHKNVGTRLLLSQPGRMMVNSENLKPVTLQLDGSSKAPVLLHTVNTSQQPHLVMSGSVQLKRENENQDTHDAVKRLKAEQNG</sequence>
<dbReference type="SMART" id="SM00339">
    <property type="entry name" value="FH"/>
    <property type="match status" value="1"/>
</dbReference>
<organism evidence="9 10">
    <name type="scientific">Dimorphilus gyrociliatus</name>
    <dbReference type="NCBI Taxonomy" id="2664684"/>
    <lineage>
        <taxon>Eukaryota</taxon>
        <taxon>Metazoa</taxon>
        <taxon>Spiralia</taxon>
        <taxon>Lophotrochozoa</taxon>
        <taxon>Annelida</taxon>
        <taxon>Polychaeta</taxon>
        <taxon>Polychaeta incertae sedis</taxon>
        <taxon>Dinophilidae</taxon>
        <taxon>Dimorphilus</taxon>
    </lineage>
</organism>
<keyword evidence="3 6" id="KW-0238">DNA-binding</keyword>
<dbReference type="InterPro" id="IPR018122">
    <property type="entry name" value="TF_fork_head_CS_1"/>
</dbReference>
<proteinExistence type="predicted"/>
<evidence type="ECO:0000313" key="9">
    <source>
        <dbReference type="EMBL" id="CAD5125627.1"/>
    </source>
</evidence>
<keyword evidence="5 6" id="KW-0539">Nucleus</keyword>
<keyword evidence="2" id="KW-0805">Transcription regulation</keyword>
<feature type="compositionally biased region" description="Polar residues" evidence="7">
    <location>
        <begin position="40"/>
        <end position="57"/>
    </location>
</feature>
<dbReference type="PANTHER" id="PTHR45881:SF1">
    <property type="entry name" value="FORK HEAD PROTEIN HOMOLOG 2"/>
    <property type="match status" value="1"/>
</dbReference>
<feature type="domain" description="Fork-head" evidence="8">
    <location>
        <begin position="79"/>
        <end position="174"/>
    </location>
</feature>
<evidence type="ECO:0000256" key="5">
    <source>
        <dbReference type="ARBA" id="ARBA00023242"/>
    </source>
</evidence>
<evidence type="ECO:0000256" key="2">
    <source>
        <dbReference type="ARBA" id="ARBA00023015"/>
    </source>
</evidence>
<evidence type="ECO:0000256" key="1">
    <source>
        <dbReference type="ARBA" id="ARBA00004123"/>
    </source>
</evidence>
<dbReference type="InterPro" id="IPR036390">
    <property type="entry name" value="WH_DNA-bd_sf"/>
</dbReference>
<dbReference type="Proteomes" id="UP000549394">
    <property type="component" value="Unassembled WGS sequence"/>
</dbReference>
<dbReference type="Gene3D" id="1.10.10.10">
    <property type="entry name" value="Winged helix-like DNA-binding domain superfamily/Winged helix DNA-binding domain"/>
    <property type="match status" value="1"/>
</dbReference>
<evidence type="ECO:0000313" key="10">
    <source>
        <dbReference type="Proteomes" id="UP000549394"/>
    </source>
</evidence>
<dbReference type="EMBL" id="CAJFCJ010000028">
    <property type="protein sequence ID" value="CAD5125627.1"/>
    <property type="molecule type" value="Genomic_DNA"/>
</dbReference>
<evidence type="ECO:0000256" key="3">
    <source>
        <dbReference type="ARBA" id="ARBA00023125"/>
    </source>
</evidence>
<dbReference type="GO" id="GO:0005634">
    <property type="term" value="C:nucleus"/>
    <property type="evidence" value="ECO:0007669"/>
    <property type="project" value="UniProtKB-SubCell"/>
</dbReference>
<evidence type="ECO:0000256" key="4">
    <source>
        <dbReference type="ARBA" id="ARBA00023163"/>
    </source>
</evidence>
<dbReference type="GO" id="GO:0000978">
    <property type="term" value="F:RNA polymerase II cis-regulatory region sequence-specific DNA binding"/>
    <property type="evidence" value="ECO:0007669"/>
    <property type="project" value="TreeGrafter"/>
</dbReference>
<keyword evidence="4" id="KW-0804">Transcription</keyword>
<dbReference type="OrthoDB" id="691130at2759"/>
<comment type="caution">
    <text evidence="9">The sequence shown here is derived from an EMBL/GenBank/DDBJ whole genome shotgun (WGS) entry which is preliminary data.</text>
</comment>
<gene>
    <name evidence="9" type="ORF">DGYR_LOCUS12973</name>
</gene>
<dbReference type="InterPro" id="IPR030456">
    <property type="entry name" value="TF_fork_head_CS_2"/>
</dbReference>
<keyword evidence="10" id="KW-1185">Reference proteome</keyword>
<evidence type="ECO:0000259" key="8">
    <source>
        <dbReference type="PROSITE" id="PS50039"/>
    </source>
</evidence>
<protein>
    <submittedName>
        <fullName evidence="9">DgyrCDS13828</fullName>
    </submittedName>
</protein>